<dbReference type="InterPro" id="IPR014777">
    <property type="entry name" value="4pyrrole_Mease_sub1"/>
</dbReference>
<keyword evidence="2" id="KW-1185">Reference proteome</keyword>
<dbReference type="GO" id="GO:0032259">
    <property type="term" value="P:methylation"/>
    <property type="evidence" value="ECO:0007669"/>
    <property type="project" value="UniProtKB-KW"/>
</dbReference>
<dbReference type="PANTHER" id="PTHR46111:SF2">
    <property type="entry name" value="SAM-DEPENDENT METHYLTRANSFERASE"/>
    <property type="match status" value="1"/>
</dbReference>
<dbReference type="SUPFAM" id="SSF53790">
    <property type="entry name" value="Tetrapyrrole methylase"/>
    <property type="match status" value="1"/>
</dbReference>
<dbReference type="GO" id="GO:0008168">
    <property type="term" value="F:methyltransferase activity"/>
    <property type="evidence" value="ECO:0007669"/>
    <property type="project" value="UniProtKB-KW"/>
</dbReference>
<sequence>MQEGKLYLFPVPIAEGRLSDVIPQVNLELLSGINLFFVEKIRTARRFIRFACPEKDIASIRFIEIGKRSDDAEIQEGLHLVKEGMSAGILSEAGCPGVADPGAEVVRQAHRVGIPVIPLVGPSSLLLSLMASGQNGQSFAFKGYLPRRDEDLQHALKQLENQIERKGEAQLFIETPYRTQRLFEAILTHCSKNLFLTVASNLTAADGFVKTLRITEWRSKETKLPEVPSLFILGR</sequence>
<protein>
    <submittedName>
        <fullName evidence="1">SAM-dependent methyltransferase</fullName>
    </submittedName>
</protein>
<evidence type="ECO:0000313" key="1">
    <source>
        <dbReference type="EMBL" id="GAB1251748.1"/>
    </source>
</evidence>
<dbReference type="InterPro" id="IPR035996">
    <property type="entry name" value="4pyrrol_Methylase_sf"/>
</dbReference>
<dbReference type="CDD" id="cd11649">
    <property type="entry name" value="RsmI_like"/>
    <property type="match status" value="1"/>
</dbReference>
<dbReference type="InterPro" id="IPR014776">
    <property type="entry name" value="4pyrrole_Mease_sub2"/>
</dbReference>
<dbReference type="PANTHER" id="PTHR46111">
    <property type="entry name" value="RIBOSOMAL RNA SMALL SUBUNIT METHYLTRANSFERASE I"/>
    <property type="match status" value="1"/>
</dbReference>
<dbReference type="Gene3D" id="3.30.950.10">
    <property type="entry name" value="Methyltransferase, Cobalt-precorrin-4 Transmethylase, Domain 2"/>
    <property type="match status" value="1"/>
</dbReference>
<dbReference type="Gene3D" id="3.40.1010.10">
    <property type="entry name" value="Cobalt-precorrin-4 Transmethylase, Domain 1"/>
    <property type="match status" value="1"/>
</dbReference>
<name>A0ABQ0E228_9PORP</name>
<accession>A0ABQ0E228</accession>
<dbReference type="RefSeq" id="WP_411915550.1">
    <property type="nucleotide sequence ID" value="NZ_BAAFSF010000001.1"/>
</dbReference>
<proteinExistence type="predicted"/>
<dbReference type="Proteomes" id="UP001628220">
    <property type="component" value="Unassembled WGS sequence"/>
</dbReference>
<dbReference type="InterPro" id="IPR008189">
    <property type="entry name" value="rRNA_ssu_MeTfrase_I"/>
</dbReference>
<comment type="caution">
    <text evidence="1">The sequence shown here is derived from an EMBL/GenBank/DDBJ whole genome shotgun (WGS) entry which is preliminary data.</text>
</comment>
<reference evidence="1 2" key="1">
    <citation type="journal article" date="2025" name="Int. J. Syst. Evol. Microbiol.">
        <title>Desulfovibrio falkowii sp. nov., Porphyromonas miyakawae sp. nov., Mediterraneibacter flintii sp. nov. and Owariibacterium komagatae gen. nov., sp. nov., isolated from human faeces.</title>
        <authorList>
            <person name="Hamaguchi T."/>
            <person name="Ohara M."/>
            <person name="Hisatomi A."/>
            <person name="Sekiguchi K."/>
            <person name="Takeda J.I."/>
            <person name="Ueyama J."/>
            <person name="Ito M."/>
            <person name="Nishiwaki H."/>
            <person name="Ogi T."/>
            <person name="Hirayama M."/>
            <person name="Ohkuma M."/>
            <person name="Sakamoto M."/>
            <person name="Ohno K."/>
        </authorList>
    </citation>
    <scope>NUCLEOTIDE SEQUENCE [LARGE SCALE GENOMIC DNA]</scope>
    <source>
        <strain evidence="1 2">13CB11C</strain>
    </source>
</reference>
<dbReference type="EMBL" id="BAAFSF010000001">
    <property type="protein sequence ID" value="GAB1251748.1"/>
    <property type="molecule type" value="Genomic_DNA"/>
</dbReference>
<gene>
    <name evidence="1" type="ORF">Tsumi_08520</name>
</gene>
<organism evidence="1 2">
    <name type="scientific">Porphyromonas miyakawae</name>
    <dbReference type="NCBI Taxonomy" id="3137470"/>
    <lineage>
        <taxon>Bacteria</taxon>
        <taxon>Pseudomonadati</taxon>
        <taxon>Bacteroidota</taxon>
        <taxon>Bacteroidia</taxon>
        <taxon>Bacteroidales</taxon>
        <taxon>Porphyromonadaceae</taxon>
        <taxon>Porphyromonas</taxon>
    </lineage>
</organism>
<keyword evidence="1" id="KW-0489">Methyltransferase</keyword>
<keyword evidence="1" id="KW-0808">Transferase</keyword>
<evidence type="ECO:0000313" key="2">
    <source>
        <dbReference type="Proteomes" id="UP001628220"/>
    </source>
</evidence>